<dbReference type="InterPro" id="IPR036388">
    <property type="entry name" value="WH-like_DNA-bd_sf"/>
</dbReference>
<dbReference type="STRING" id="1121883.SAMN02745226_00028"/>
<evidence type="ECO:0000313" key="5">
    <source>
        <dbReference type="EMBL" id="SHN48660.1"/>
    </source>
</evidence>
<keyword evidence="2" id="KW-0238">DNA-binding</keyword>
<dbReference type="SMART" id="SM00345">
    <property type="entry name" value="HTH_GNTR"/>
    <property type="match status" value="1"/>
</dbReference>
<keyword evidence="6" id="KW-1185">Reference proteome</keyword>
<dbReference type="PANTHER" id="PTHR38445">
    <property type="entry name" value="HTH-TYPE TRANSCRIPTIONAL REPRESSOR YTRA"/>
    <property type="match status" value="1"/>
</dbReference>
<dbReference type="InterPro" id="IPR000524">
    <property type="entry name" value="Tscrpt_reg_HTH_GntR"/>
</dbReference>
<dbReference type="SUPFAM" id="SSF46785">
    <property type="entry name" value="Winged helix' DNA-binding domain"/>
    <property type="match status" value="1"/>
</dbReference>
<dbReference type="Gene3D" id="1.10.10.10">
    <property type="entry name" value="Winged helix-like DNA-binding domain superfamily/Winged helix DNA-binding domain"/>
    <property type="match status" value="1"/>
</dbReference>
<dbReference type="InterPro" id="IPR036390">
    <property type="entry name" value="WH_DNA-bd_sf"/>
</dbReference>
<dbReference type="RefSeq" id="WP_072757108.1">
    <property type="nucleotide sequence ID" value="NZ_FRDJ01000001.1"/>
</dbReference>
<evidence type="ECO:0000256" key="2">
    <source>
        <dbReference type="ARBA" id="ARBA00023125"/>
    </source>
</evidence>
<proteinExistence type="predicted"/>
<dbReference type="EMBL" id="FRDJ01000001">
    <property type="protein sequence ID" value="SHN48660.1"/>
    <property type="molecule type" value="Genomic_DNA"/>
</dbReference>
<keyword evidence="1" id="KW-0805">Transcription regulation</keyword>
<reference evidence="6" key="1">
    <citation type="submission" date="2016-12" db="EMBL/GenBank/DDBJ databases">
        <authorList>
            <person name="Varghese N."/>
            <person name="Submissions S."/>
        </authorList>
    </citation>
    <scope>NUCLEOTIDE SEQUENCE [LARGE SCALE GENOMIC DNA]</scope>
    <source>
        <strain evidence="6">DSM 13020</strain>
    </source>
</reference>
<dbReference type="PANTHER" id="PTHR38445:SF7">
    <property type="entry name" value="GNTR-FAMILY TRANSCRIPTIONAL REGULATOR"/>
    <property type="match status" value="1"/>
</dbReference>
<evidence type="ECO:0000256" key="1">
    <source>
        <dbReference type="ARBA" id="ARBA00023015"/>
    </source>
</evidence>
<evidence type="ECO:0000313" key="6">
    <source>
        <dbReference type="Proteomes" id="UP000184207"/>
    </source>
</evidence>
<dbReference type="GO" id="GO:0003700">
    <property type="term" value="F:DNA-binding transcription factor activity"/>
    <property type="evidence" value="ECO:0007669"/>
    <property type="project" value="InterPro"/>
</dbReference>
<dbReference type="PROSITE" id="PS50949">
    <property type="entry name" value="HTH_GNTR"/>
    <property type="match status" value="1"/>
</dbReference>
<gene>
    <name evidence="5" type="ORF">SAMN02745226_00028</name>
</gene>
<dbReference type="OrthoDB" id="9801546at2"/>
<keyword evidence="3" id="KW-0804">Transcription</keyword>
<evidence type="ECO:0000259" key="4">
    <source>
        <dbReference type="PROSITE" id="PS50949"/>
    </source>
</evidence>
<accession>A0A1M7RR41</accession>
<dbReference type="AlphaFoldDB" id="A0A1M7RR41"/>
<evidence type="ECO:0000256" key="3">
    <source>
        <dbReference type="ARBA" id="ARBA00023163"/>
    </source>
</evidence>
<dbReference type="CDD" id="cd07377">
    <property type="entry name" value="WHTH_GntR"/>
    <property type="match status" value="1"/>
</dbReference>
<dbReference type="Proteomes" id="UP000184207">
    <property type="component" value="Unassembled WGS sequence"/>
</dbReference>
<organism evidence="5 6">
    <name type="scientific">Fervidobacterium gondwanense DSM 13020</name>
    <dbReference type="NCBI Taxonomy" id="1121883"/>
    <lineage>
        <taxon>Bacteria</taxon>
        <taxon>Thermotogati</taxon>
        <taxon>Thermotogota</taxon>
        <taxon>Thermotogae</taxon>
        <taxon>Thermotogales</taxon>
        <taxon>Fervidobacteriaceae</taxon>
        <taxon>Fervidobacterium</taxon>
    </lineage>
</organism>
<dbReference type="Pfam" id="PF00392">
    <property type="entry name" value="GntR"/>
    <property type="match status" value="1"/>
</dbReference>
<dbReference type="GO" id="GO:0003677">
    <property type="term" value="F:DNA binding"/>
    <property type="evidence" value="ECO:0007669"/>
    <property type="project" value="UniProtKB-KW"/>
</dbReference>
<protein>
    <submittedName>
        <fullName evidence="5">Transcriptional regulator, GntR family</fullName>
    </submittedName>
</protein>
<feature type="domain" description="HTH gntR-type" evidence="4">
    <location>
        <begin position="11"/>
        <end position="79"/>
    </location>
</feature>
<sequence>MWFAIDFHSHVPVYVQIKDNIKKLIVSGKFKENDFLPSIRVLSKDIGVNVNTVARAYRELEAEGIIKPERGEGYIVVGVHSEKLKSEKLRELENMLHKCKDIGITRKEIIDILNTVYEVSMESKEGGEDGEVRK</sequence>
<name>A0A1M7RR41_FERGO</name>